<dbReference type="InterPro" id="IPR002347">
    <property type="entry name" value="SDR_fam"/>
</dbReference>
<dbReference type="CDD" id="cd05339">
    <property type="entry name" value="17beta-HSDXI-like_SDR_c"/>
    <property type="match status" value="1"/>
</dbReference>
<accession>A0ABM0MP39</accession>
<dbReference type="Proteomes" id="UP000694865">
    <property type="component" value="Unplaced"/>
</dbReference>
<dbReference type="Gene3D" id="3.40.50.720">
    <property type="entry name" value="NAD(P)-binding Rossmann-like Domain"/>
    <property type="match status" value="1"/>
</dbReference>
<proteinExistence type="inferred from homology"/>
<dbReference type="RefSeq" id="XP_006821780.1">
    <property type="nucleotide sequence ID" value="XM_006821717.1"/>
</dbReference>
<dbReference type="PANTHER" id="PTHR24322">
    <property type="entry name" value="PKSB"/>
    <property type="match status" value="1"/>
</dbReference>
<organism evidence="2 3">
    <name type="scientific">Saccoglossus kowalevskii</name>
    <name type="common">Acorn worm</name>
    <dbReference type="NCBI Taxonomy" id="10224"/>
    <lineage>
        <taxon>Eukaryota</taxon>
        <taxon>Metazoa</taxon>
        <taxon>Hemichordata</taxon>
        <taxon>Enteropneusta</taxon>
        <taxon>Harrimaniidae</taxon>
        <taxon>Saccoglossus</taxon>
    </lineage>
</organism>
<dbReference type="InterPro" id="IPR036291">
    <property type="entry name" value="NAD(P)-bd_dom_sf"/>
</dbReference>
<sequence length="279" mass="30872">MSNLLWECLQVTLNCLWHFAVSFVYLVLPFCKPRKDVAGDIVLITGAGSGIGRLMALRFATLQSVVILWDIDEVNNEKTAREIRDKGGRAYSYTVDLSDRDSVYQNAANVKRDVGDVTILINNAGIVTGKTFLDCPDKLIEKTMQVNTMAHFWTVKSFLPMMMKRNYGHIVNIASSAGLIGVSGLADYCASKFGAVGFDESLRYELSAMGKDGVITTVVCPFFINTGMFDGVKTKFPLLLPIMEAEYAANKIVDAVQTKQAMLYMPRILYLFLALKGCV</sequence>
<dbReference type="PRINTS" id="PR00080">
    <property type="entry name" value="SDRFAMILY"/>
</dbReference>
<keyword evidence="2" id="KW-1185">Reference proteome</keyword>
<name>A0ABM0MP39_SACKO</name>
<protein>
    <submittedName>
        <fullName evidence="3">Epidermal retinol dehydrogenase 2-like</fullName>
    </submittedName>
</protein>
<dbReference type="PRINTS" id="PR00081">
    <property type="entry name" value="GDHRDH"/>
</dbReference>
<dbReference type="SUPFAM" id="SSF51735">
    <property type="entry name" value="NAD(P)-binding Rossmann-fold domains"/>
    <property type="match status" value="1"/>
</dbReference>
<dbReference type="GeneID" id="100371328"/>
<evidence type="ECO:0000313" key="2">
    <source>
        <dbReference type="Proteomes" id="UP000694865"/>
    </source>
</evidence>
<comment type="similarity">
    <text evidence="1">Belongs to the short-chain dehydrogenases/reductases (SDR) family.</text>
</comment>
<reference evidence="3" key="1">
    <citation type="submission" date="2025-08" db="UniProtKB">
        <authorList>
            <consortium name="RefSeq"/>
        </authorList>
    </citation>
    <scope>IDENTIFICATION</scope>
    <source>
        <tissue evidence="3">Testes</tissue>
    </source>
</reference>
<gene>
    <name evidence="3" type="primary">LOC100371328</name>
</gene>
<dbReference type="PANTHER" id="PTHR24322:SF746">
    <property type="entry name" value="SHORT CHAIN DEHYDROGENASE_REDUCTASE FAMILY 16C MEMBER 5"/>
    <property type="match status" value="1"/>
</dbReference>
<dbReference type="Pfam" id="PF00106">
    <property type="entry name" value="adh_short"/>
    <property type="match status" value="1"/>
</dbReference>
<evidence type="ECO:0000256" key="1">
    <source>
        <dbReference type="RuleBase" id="RU000363"/>
    </source>
</evidence>
<evidence type="ECO:0000313" key="3">
    <source>
        <dbReference type="RefSeq" id="XP_006821780.1"/>
    </source>
</evidence>